<dbReference type="RefSeq" id="WP_303905570.1">
    <property type="nucleotide sequence ID" value="NZ_DYXC01000084.1"/>
</dbReference>
<dbReference type="InterPro" id="IPR013525">
    <property type="entry name" value="ABC2_TM"/>
</dbReference>
<reference evidence="10" key="2">
    <citation type="submission" date="2021-09" db="EMBL/GenBank/DDBJ databases">
        <authorList>
            <person name="Gilroy R."/>
        </authorList>
    </citation>
    <scope>NUCLEOTIDE SEQUENCE</scope>
    <source>
        <strain evidence="10">ChiHjej13B12-14962</strain>
    </source>
</reference>
<dbReference type="InterPro" id="IPR004089">
    <property type="entry name" value="MCPsignal_dom"/>
</dbReference>
<dbReference type="InterPro" id="IPR023908">
    <property type="entry name" value="xxxLxxG_rpt"/>
</dbReference>
<proteinExistence type="predicted"/>
<dbReference type="PANTHER" id="PTHR43077:SF5">
    <property type="entry name" value="PHAGE INFECTION PROTEIN"/>
    <property type="match status" value="1"/>
</dbReference>
<dbReference type="InterPro" id="IPR051328">
    <property type="entry name" value="T7SS_ABC-Transporter"/>
</dbReference>
<feature type="transmembrane region" description="Helical" evidence="8">
    <location>
        <begin position="545"/>
        <end position="567"/>
    </location>
</feature>
<dbReference type="Proteomes" id="UP000703315">
    <property type="component" value="Unassembled WGS sequence"/>
</dbReference>
<feature type="domain" description="Methyl-accepting transducer" evidence="9">
    <location>
        <begin position="239"/>
        <end position="496"/>
    </location>
</feature>
<feature type="region of interest" description="Disordered" evidence="7">
    <location>
        <begin position="503"/>
        <end position="525"/>
    </location>
</feature>
<evidence type="ECO:0000256" key="8">
    <source>
        <dbReference type="SAM" id="Phobius"/>
    </source>
</evidence>
<gene>
    <name evidence="10" type="ORF">K8V32_08065</name>
</gene>
<comment type="subcellular location">
    <subcellularLocation>
        <location evidence="1">Membrane</location>
        <topology evidence="1">Multi-pass membrane protein</topology>
    </subcellularLocation>
</comment>
<evidence type="ECO:0000313" key="11">
    <source>
        <dbReference type="Proteomes" id="UP000703315"/>
    </source>
</evidence>
<evidence type="ECO:0000313" key="10">
    <source>
        <dbReference type="EMBL" id="HJF14747.1"/>
    </source>
</evidence>
<dbReference type="NCBIfam" id="TIGR03057">
    <property type="entry name" value="xxxLxxG_by_4"/>
    <property type="match status" value="2"/>
</dbReference>
<keyword evidence="5" id="KW-0807">Transducer</keyword>
<name>A0A921FPH0_9MICC</name>
<feature type="region of interest" description="Disordered" evidence="7">
    <location>
        <begin position="460"/>
        <end position="482"/>
    </location>
</feature>
<evidence type="ECO:0000259" key="9">
    <source>
        <dbReference type="PROSITE" id="PS50111"/>
    </source>
</evidence>
<keyword evidence="3 8" id="KW-1133">Transmembrane helix</keyword>
<evidence type="ECO:0000256" key="5">
    <source>
        <dbReference type="PROSITE-ProRule" id="PRU00284"/>
    </source>
</evidence>
<dbReference type="AlphaFoldDB" id="A0A921FPH0"/>
<dbReference type="EMBL" id="DYXC01000084">
    <property type="protein sequence ID" value="HJF14747.1"/>
    <property type="molecule type" value="Genomic_DNA"/>
</dbReference>
<reference evidence="10" key="1">
    <citation type="journal article" date="2021" name="PeerJ">
        <title>Extensive microbial diversity within the chicken gut microbiome revealed by metagenomics and culture.</title>
        <authorList>
            <person name="Gilroy R."/>
            <person name="Ravi A."/>
            <person name="Getino M."/>
            <person name="Pursley I."/>
            <person name="Horton D.L."/>
            <person name="Alikhan N.F."/>
            <person name="Baker D."/>
            <person name="Gharbi K."/>
            <person name="Hall N."/>
            <person name="Watson M."/>
            <person name="Adriaenssens E.M."/>
            <person name="Foster-Nyarko E."/>
            <person name="Jarju S."/>
            <person name="Secka A."/>
            <person name="Antonio M."/>
            <person name="Oren A."/>
            <person name="Chaudhuri R.R."/>
            <person name="La Ragione R."/>
            <person name="Hildebrand F."/>
            <person name="Pallen M.J."/>
        </authorList>
    </citation>
    <scope>NUCLEOTIDE SEQUENCE</scope>
    <source>
        <strain evidence="10">ChiHjej13B12-14962</strain>
    </source>
</reference>
<evidence type="ECO:0000256" key="3">
    <source>
        <dbReference type="ARBA" id="ARBA00022989"/>
    </source>
</evidence>
<feature type="coiled-coil region" evidence="6">
    <location>
        <begin position="343"/>
        <end position="370"/>
    </location>
</feature>
<dbReference type="InterPro" id="IPR017501">
    <property type="entry name" value="Phage_infect_YhgE_C"/>
</dbReference>
<accession>A0A921FPH0</accession>
<dbReference type="NCBIfam" id="TIGR03062">
    <property type="entry name" value="pip_yhgE_Cterm"/>
    <property type="match status" value="1"/>
</dbReference>
<dbReference type="Gene3D" id="3.40.1710.10">
    <property type="entry name" value="abc type-2 transporter like domain"/>
    <property type="match status" value="1"/>
</dbReference>
<dbReference type="InterPro" id="IPR017500">
    <property type="entry name" value="Phage_infect_YhgE_N"/>
</dbReference>
<dbReference type="NCBIfam" id="TIGR03061">
    <property type="entry name" value="pip_yhgE_Nterm"/>
    <property type="match status" value="1"/>
</dbReference>
<feature type="transmembrane region" description="Helical" evidence="8">
    <location>
        <begin position="621"/>
        <end position="644"/>
    </location>
</feature>
<dbReference type="GO" id="GO:0007165">
    <property type="term" value="P:signal transduction"/>
    <property type="evidence" value="ECO:0007669"/>
    <property type="project" value="UniProtKB-KW"/>
</dbReference>
<feature type="transmembrane region" description="Helical" evidence="8">
    <location>
        <begin position="12"/>
        <end position="32"/>
    </location>
</feature>
<dbReference type="SUPFAM" id="SSF58104">
    <property type="entry name" value="Methyl-accepting chemotaxis protein (MCP) signaling domain"/>
    <property type="match status" value="2"/>
</dbReference>
<comment type="caution">
    <text evidence="10">The sequence shown here is derived from an EMBL/GenBank/DDBJ whole genome shotgun (WGS) entry which is preliminary data.</text>
</comment>
<keyword evidence="6" id="KW-0175">Coiled coil</keyword>
<sequence>MSRLNPKVQLTIILTALAIIPLIYASLLVWSVKDPTGSLEVMSAAIVNQDEPATTSDDDKLQLGDDLTETLLDSDESFSWTTMNERQAHDALETGQIRAILEIPSSFSSNAASLGDEEPLAAAQSQLTIVTDDASNIIAGNIAATVGEAVRSSVSKQVGEEFVAQMTIGFTDIGTALDEAADGAHELSDGTSSAHTGAGDLVVGLEELTSGANTLSNGATDLASGTGEAVSGSRELASGLATLNAKTQDLPDTAEDIDDKAQQIADGIQNIADDIADASSVVDALAADAQSALDTAQASESTAEDIGGLVTTASQHTDDISADGQNLLDNWNDLSEAQRQAAVQAMTDNAQAAKTSHEEAQKQAKTLHQDLADLVGGDTTNDTATGLTGLSTDITQVQEVLDRVRSGADRGTEGSQLMYEAADRLTTTTGTLVDGTQELSDAINTAAAASSELSTGLETLNDGANELSSGTTDLAAGAGDATTGAHDLHGGLDQLDTGADDLATGLDEGKSNVPRYSDKESDHLAGTASDPVTLAQQRLHEVAGYGWGLAPYFMGLALWVGAMGYFLMQPAINVRRIVTTDSRLRAVLSSIFPVLIMALVQSTLMVTVVRFVVGIDMVQTAGVYALCFFASLTFFVLNQMLIAVFDAPGRFLALVLIVLQLSAAGGTYPIETAPQFLQDLHGWLPMTHVVTGLRSLIAGGAFDTSGVLLPLAMWLLLALVGLVSVVLMTWYKAHRPRRAKHSAQLGQNANEPVSV</sequence>
<dbReference type="PROSITE" id="PS50111">
    <property type="entry name" value="CHEMOTAXIS_TRANSDUC_2"/>
    <property type="match status" value="1"/>
</dbReference>
<keyword evidence="2 8" id="KW-0812">Transmembrane</keyword>
<feature type="transmembrane region" description="Helical" evidence="8">
    <location>
        <begin position="651"/>
        <end position="670"/>
    </location>
</feature>
<organism evidence="10 11">
    <name type="scientific">Enteractinococcus helveticum</name>
    <dbReference type="NCBI Taxonomy" id="1837282"/>
    <lineage>
        <taxon>Bacteria</taxon>
        <taxon>Bacillati</taxon>
        <taxon>Actinomycetota</taxon>
        <taxon>Actinomycetes</taxon>
        <taxon>Micrococcales</taxon>
        <taxon>Micrococcaceae</taxon>
    </lineage>
</organism>
<feature type="compositionally biased region" description="Low complexity" evidence="7">
    <location>
        <begin position="470"/>
        <end position="482"/>
    </location>
</feature>
<keyword evidence="4 8" id="KW-0472">Membrane</keyword>
<evidence type="ECO:0000256" key="6">
    <source>
        <dbReference type="SAM" id="Coils"/>
    </source>
</evidence>
<evidence type="ECO:0000256" key="7">
    <source>
        <dbReference type="SAM" id="MobiDB-lite"/>
    </source>
</evidence>
<protein>
    <submittedName>
        <fullName evidence="10">YhgE/Pip domain-containing protein</fullName>
    </submittedName>
</protein>
<evidence type="ECO:0000256" key="4">
    <source>
        <dbReference type="ARBA" id="ARBA00023136"/>
    </source>
</evidence>
<feature type="transmembrane region" description="Helical" evidence="8">
    <location>
        <begin position="711"/>
        <end position="731"/>
    </location>
</feature>
<evidence type="ECO:0000256" key="2">
    <source>
        <dbReference type="ARBA" id="ARBA00022692"/>
    </source>
</evidence>
<dbReference type="Gene3D" id="1.10.287.950">
    <property type="entry name" value="Methyl-accepting chemotaxis protein"/>
    <property type="match status" value="1"/>
</dbReference>
<dbReference type="Pfam" id="PF12698">
    <property type="entry name" value="ABC2_membrane_3"/>
    <property type="match status" value="1"/>
</dbReference>
<dbReference type="GO" id="GO:0016020">
    <property type="term" value="C:membrane"/>
    <property type="evidence" value="ECO:0007669"/>
    <property type="project" value="UniProtKB-SubCell"/>
</dbReference>
<dbReference type="GO" id="GO:0140359">
    <property type="term" value="F:ABC-type transporter activity"/>
    <property type="evidence" value="ECO:0007669"/>
    <property type="project" value="InterPro"/>
</dbReference>
<evidence type="ECO:0000256" key="1">
    <source>
        <dbReference type="ARBA" id="ARBA00004141"/>
    </source>
</evidence>
<dbReference type="PANTHER" id="PTHR43077">
    <property type="entry name" value="TRANSPORT PERMEASE YVFS-RELATED"/>
    <property type="match status" value="1"/>
</dbReference>
<feature type="transmembrane region" description="Helical" evidence="8">
    <location>
        <begin position="587"/>
        <end position="609"/>
    </location>
</feature>